<proteinExistence type="predicted"/>
<reference evidence="2" key="1">
    <citation type="journal article" date="2017" name="Nat. Commun.">
        <title>The asparagus genome sheds light on the origin and evolution of a young Y chromosome.</title>
        <authorList>
            <person name="Harkess A."/>
            <person name="Zhou J."/>
            <person name="Xu C."/>
            <person name="Bowers J.E."/>
            <person name="Van der Hulst R."/>
            <person name="Ayyampalayam S."/>
            <person name="Mercati F."/>
            <person name="Riccardi P."/>
            <person name="McKain M.R."/>
            <person name="Kakrana A."/>
            <person name="Tang H."/>
            <person name="Ray J."/>
            <person name="Groenendijk J."/>
            <person name="Arikit S."/>
            <person name="Mathioni S.M."/>
            <person name="Nakano M."/>
            <person name="Shan H."/>
            <person name="Telgmann-Rauber A."/>
            <person name="Kanno A."/>
            <person name="Yue Z."/>
            <person name="Chen H."/>
            <person name="Li W."/>
            <person name="Chen Y."/>
            <person name="Xu X."/>
            <person name="Zhang Y."/>
            <person name="Luo S."/>
            <person name="Chen H."/>
            <person name="Gao J."/>
            <person name="Mao Z."/>
            <person name="Pires J.C."/>
            <person name="Luo M."/>
            <person name="Kudrna D."/>
            <person name="Wing R.A."/>
            <person name="Meyers B.C."/>
            <person name="Yi K."/>
            <person name="Kong H."/>
            <person name="Lavrijsen P."/>
            <person name="Sunseri F."/>
            <person name="Falavigna A."/>
            <person name="Ye Y."/>
            <person name="Leebens-Mack J.H."/>
            <person name="Chen G."/>
        </authorList>
    </citation>
    <scope>NUCLEOTIDE SEQUENCE [LARGE SCALE GENOMIC DNA]</scope>
    <source>
        <strain evidence="2">cv. DH0086</strain>
    </source>
</reference>
<accession>A0A5P1ESF7</accession>
<dbReference type="EMBL" id="CM007385">
    <property type="protein sequence ID" value="ONK68583.1"/>
    <property type="molecule type" value="Genomic_DNA"/>
</dbReference>
<keyword evidence="2" id="KW-1185">Reference proteome</keyword>
<evidence type="ECO:0000313" key="1">
    <source>
        <dbReference type="EMBL" id="ONK68583.1"/>
    </source>
</evidence>
<sequence>MPWYALKSGRNLSPSPRVLIYVNCVMMQLPCLVERKSVRFALNISLIQSDVFLSVLLNGFDSTTKTIACIEKKRKKKKKKKKKKSKDCMSSMRTIHVKFGAEFNP</sequence>
<name>A0A5P1ESF7_ASPOF</name>
<organism evidence="1 2">
    <name type="scientific">Asparagus officinalis</name>
    <name type="common">Garden asparagus</name>
    <dbReference type="NCBI Taxonomy" id="4686"/>
    <lineage>
        <taxon>Eukaryota</taxon>
        <taxon>Viridiplantae</taxon>
        <taxon>Streptophyta</taxon>
        <taxon>Embryophyta</taxon>
        <taxon>Tracheophyta</taxon>
        <taxon>Spermatophyta</taxon>
        <taxon>Magnoliopsida</taxon>
        <taxon>Liliopsida</taxon>
        <taxon>Asparagales</taxon>
        <taxon>Asparagaceae</taxon>
        <taxon>Asparagoideae</taxon>
        <taxon>Asparagus</taxon>
    </lineage>
</organism>
<evidence type="ECO:0000313" key="2">
    <source>
        <dbReference type="Proteomes" id="UP000243459"/>
    </source>
</evidence>
<protein>
    <submittedName>
        <fullName evidence="1">Uncharacterized protein</fullName>
    </submittedName>
</protein>
<dbReference type="Gramene" id="ONK68583">
    <property type="protein sequence ID" value="ONK68583"/>
    <property type="gene ID" value="A4U43_C05F13600"/>
</dbReference>
<dbReference type="Proteomes" id="UP000243459">
    <property type="component" value="Chromosome 5"/>
</dbReference>
<dbReference type="AlphaFoldDB" id="A0A5P1ESF7"/>
<gene>
    <name evidence="1" type="ORF">A4U43_C05F13600</name>
</gene>